<dbReference type="EMBL" id="JAEOAH010000072">
    <property type="protein sequence ID" value="MBK3497422.1"/>
    <property type="molecule type" value="Genomic_DNA"/>
</dbReference>
<dbReference type="Proteomes" id="UP000618943">
    <property type="component" value="Unassembled WGS sequence"/>
</dbReference>
<organism evidence="2 3">
    <name type="scientific">Viridibacillus soli</name>
    <dbReference type="NCBI Taxonomy" id="2798301"/>
    <lineage>
        <taxon>Bacteria</taxon>
        <taxon>Bacillati</taxon>
        <taxon>Bacillota</taxon>
        <taxon>Bacilli</taxon>
        <taxon>Bacillales</taxon>
        <taxon>Caryophanaceae</taxon>
        <taxon>Viridibacillus</taxon>
    </lineage>
</organism>
<proteinExistence type="predicted"/>
<protein>
    <submittedName>
        <fullName evidence="2">ImmA/IrrE family metallo-endopeptidase</fullName>
    </submittedName>
</protein>
<dbReference type="Pfam" id="PF06114">
    <property type="entry name" value="Peptidase_M78"/>
    <property type="match status" value="1"/>
</dbReference>
<feature type="domain" description="IrrE N-terminal-like" evidence="1">
    <location>
        <begin position="52"/>
        <end position="152"/>
    </location>
</feature>
<sequence>MKVVNTYSYSHLEDFVKTFYTKLNVQHPIDLNILQIAKELHIQVFYWPNSSQSLFFGQTSYIFLNNQLSPQQHWQDFCHELCHVLLHKGDQMNLAPLFREYQEYKANNFSLHTAIPTFMLQQIKLPNDYYQAIRIIQDTFNVEENFAKKRLESYLTKYLDVSDSLKMSYR</sequence>
<name>A0ABS1HD88_9BACL</name>
<evidence type="ECO:0000313" key="3">
    <source>
        <dbReference type="Proteomes" id="UP000618943"/>
    </source>
</evidence>
<evidence type="ECO:0000259" key="1">
    <source>
        <dbReference type="Pfam" id="PF06114"/>
    </source>
</evidence>
<dbReference type="InterPro" id="IPR010359">
    <property type="entry name" value="IrrE_HExxH"/>
</dbReference>
<dbReference type="Gene3D" id="1.10.10.2910">
    <property type="match status" value="1"/>
</dbReference>
<accession>A0ABS1HD88</accession>
<reference evidence="2 3" key="1">
    <citation type="submission" date="2020-12" db="EMBL/GenBank/DDBJ databases">
        <title>YIM B01967 draft genome.</title>
        <authorList>
            <person name="Yan X."/>
        </authorList>
    </citation>
    <scope>NUCLEOTIDE SEQUENCE [LARGE SCALE GENOMIC DNA]</scope>
    <source>
        <strain evidence="2 3">YIM B01967</strain>
    </source>
</reference>
<gene>
    <name evidence="2" type="ORF">JFL43_21935</name>
</gene>
<evidence type="ECO:0000313" key="2">
    <source>
        <dbReference type="EMBL" id="MBK3497422.1"/>
    </source>
</evidence>
<comment type="caution">
    <text evidence="2">The sequence shown here is derived from an EMBL/GenBank/DDBJ whole genome shotgun (WGS) entry which is preliminary data.</text>
</comment>
<keyword evidence="3" id="KW-1185">Reference proteome</keyword>